<proteinExistence type="inferred from homology"/>
<dbReference type="GO" id="GO:0005737">
    <property type="term" value="C:cytoplasm"/>
    <property type="evidence" value="ECO:0007669"/>
    <property type="project" value="TreeGrafter"/>
</dbReference>
<keyword evidence="2" id="KW-0067">ATP-binding</keyword>
<dbReference type="GO" id="GO:0005524">
    <property type="term" value="F:ATP binding"/>
    <property type="evidence" value="ECO:0007669"/>
    <property type="project" value="UniProtKB-UniRule"/>
</dbReference>
<dbReference type="NCBIfam" id="TIGR00121">
    <property type="entry name" value="birA_ligase"/>
    <property type="match status" value="1"/>
</dbReference>
<dbReference type="RefSeq" id="WP_168608707.1">
    <property type="nucleotide sequence ID" value="NZ_JAAZQD010000002.1"/>
</dbReference>
<accession>A0A846ZJ99</accession>
<dbReference type="PANTHER" id="PTHR12835">
    <property type="entry name" value="BIOTIN PROTEIN LIGASE"/>
    <property type="match status" value="1"/>
</dbReference>
<keyword evidence="1 2" id="KW-0436">Ligase</keyword>
<name>A0A846ZJ99_9GAMM</name>
<dbReference type="SUPFAM" id="SSF55681">
    <property type="entry name" value="Class II aaRS and biotin synthetases"/>
    <property type="match status" value="1"/>
</dbReference>
<comment type="function">
    <text evidence="2">Acts both as a biotin--[acetyl-CoA-carboxylase] ligase and a biotin-operon repressor. In the presence of ATP, BirA activates biotin to form the BirA-biotinyl-5'-adenylate (BirA-bio-5'-AMP or holoBirA) complex. HoloBirA can either transfer the biotinyl moiety to the biotin carboxyl carrier protein (BCCP) subunit of acetyl-CoA carboxylase, or bind to the biotin operator site and inhibit transcription of the operon.</text>
</comment>
<dbReference type="InterPro" id="IPR004143">
    <property type="entry name" value="BPL_LPL_catalytic"/>
</dbReference>
<dbReference type="CDD" id="cd16442">
    <property type="entry name" value="BPL"/>
    <property type="match status" value="1"/>
</dbReference>
<dbReference type="GO" id="GO:0006355">
    <property type="term" value="P:regulation of DNA-templated transcription"/>
    <property type="evidence" value="ECO:0007669"/>
    <property type="project" value="UniProtKB-UniRule"/>
</dbReference>
<feature type="binding site" evidence="2">
    <location>
        <begin position="114"/>
        <end position="116"/>
    </location>
    <ligand>
        <name>biotin</name>
        <dbReference type="ChEBI" id="CHEBI:57586"/>
    </ligand>
</feature>
<dbReference type="GO" id="GO:0003677">
    <property type="term" value="F:DNA binding"/>
    <property type="evidence" value="ECO:0007669"/>
    <property type="project" value="UniProtKB-UniRule"/>
</dbReference>
<dbReference type="InterPro" id="IPR036388">
    <property type="entry name" value="WH-like_DNA-bd_sf"/>
</dbReference>
<protein>
    <recommendedName>
        <fullName evidence="2">Bifunctional ligase/repressor BirA</fullName>
    </recommendedName>
    <alternativeName>
        <fullName evidence="2">Biotin operon repressor</fullName>
    </alternativeName>
    <alternativeName>
        <fullName evidence="2">Biotin--[acetyl-CoA-carboxylase] ligase</fullName>
        <ecNumber evidence="2">6.3.4.15</ecNumber>
    </alternativeName>
    <alternativeName>
        <fullName evidence="2">Biotin--protein ligase</fullName>
    </alternativeName>
    <alternativeName>
        <fullName evidence="2">Biotin-[acetyl-CoA carboxylase] synthetase</fullName>
    </alternativeName>
</protein>
<dbReference type="PANTHER" id="PTHR12835:SF5">
    <property type="entry name" value="BIOTIN--PROTEIN LIGASE"/>
    <property type="match status" value="1"/>
</dbReference>
<dbReference type="InterPro" id="IPR045864">
    <property type="entry name" value="aa-tRNA-synth_II/BPL/LPL"/>
</dbReference>
<evidence type="ECO:0000256" key="2">
    <source>
        <dbReference type="HAMAP-Rule" id="MF_00978"/>
    </source>
</evidence>
<dbReference type="InterPro" id="IPR030855">
    <property type="entry name" value="Bifunct_BirA"/>
</dbReference>
<dbReference type="EMBL" id="JAAZQD010000002">
    <property type="protein sequence ID" value="NKZ38365.1"/>
    <property type="molecule type" value="Genomic_DNA"/>
</dbReference>
<reference evidence="4 5" key="1">
    <citation type="journal article" date="2017" name="Int. J. Syst. Evol. Microbiol.">
        <title>Oleiagrimonas citrea sp. nov., a marine bacterium isolated from tidal flat sediment and emended description of the genus Oleiagrimonas Fang et al. 2015 and Oleiagrimonas soli.</title>
        <authorList>
            <person name="Yang S.H."/>
            <person name="Seo H.S."/>
            <person name="Seong C.N."/>
            <person name="Kwon K.K."/>
        </authorList>
    </citation>
    <scope>NUCLEOTIDE SEQUENCE [LARGE SCALE GENOMIC DNA]</scope>
    <source>
        <strain evidence="4 5">MEBiC09124</strain>
    </source>
</reference>
<dbReference type="HAMAP" id="MF_00978">
    <property type="entry name" value="Bifunct_BirA"/>
    <property type="match status" value="1"/>
</dbReference>
<dbReference type="InterPro" id="IPR004408">
    <property type="entry name" value="Biotin_CoA_COase_ligase"/>
</dbReference>
<dbReference type="InterPro" id="IPR011991">
    <property type="entry name" value="ArsR-like_HTH"/>
</dbReference>
<dbReference type="InterPro" id="IPR013196">
    <property type="entry name" value="HTH_11"/>
</dbReference>
<comment type="caution">
    <text evidence="2">Lacks conserved residue(s) required for the propagation of feature annotation.</text>
</comment>
<dbReference type="CDD" id="cd00090">
    <property type="entry name" value="HTH_ARSR"/>
    <property type="match status" value="1"/>
</dbReference>
<evidence type="ECO:0000313" key="5">
    <source>
        <dbReference type="Proteomes" id="UP000541636"/>
    </source>
</evidence>
<dbReference type="Proteomes" id="UP000541636">
    <property type="component" value="Unassembled WGS sequence"/>
</dbReference>
<feature type="domain" description="BPL/LPL catalytic" evidence="3">
    <location>
        <begin position="71"/>
        <end position="255"/>
    </location>
</feature>
<sequence length="320" mass="34550">MQPRELLAALADGAPLSGADLARQLGLTRAAVWKQVEQLRQQGLPIEAQRGAGYRLPWPVQLLDAERIAEGCTPSPAALEVHWSLDSTSSECQRRASTLPDASIMLAETQHAGRGRRGRSWLSPPGLNMYLSCLKRFERGFAALSGLSLAVGVALVRALTALGYDDVGLKWPNDVLVRSRGAKLAGILVELSGEYQGPSTAVIGVGLNLRLPDALRLQAGQAVADLAELDVELPDRNRVVAEVIGQLLRALQTFDTQGFEAFVEEYAARDLLRERHLRLSDARGQYEAFGDGVDARGALRVLREGQSVLVDSADVTVRAS</sequence>
<dbReference type="AlphaFoldDB" id="A0A846ZJ99"/>
<dbReference type="Pfam" id="PF08279">
    <property type="entry name" value="HTH_11"/>
    <property type="match status" value="1"/>
</dbReference>
<keyword evidence="2" id="KW-0547">Nucleotide-binding</keyword>
<organism evidence="4 5">
    <name type="scientific">Oleiagrimonas citrea</name>
    <dbReference type="NCBI Taxonomy" id="1665687"/>
    <lineage>
        <taxon>Bacteria</taxon>
        <taxon>Pseudomonadati</taxon>
        <taxon>Pseudomonadota</taxon>
        <taxon>Gammaproteobacteria</taxon>
        <taxon>Lysobacterales</taxon>
        <taxon>Rhodanobacteraceae</taxon>
        <taxon>Oleiagrimonas</taxon>
    </lineage>
</organism>
<comment type="caution">
    <text evidence="4">The sequence shown here is derived from an EMBL/GenBank/DDBJ whole genome shotgun (WGS) entry which is preliminary data.</text>
</comment>
<evidence type="ECO:0000256" key="1">
    <source>
        <dbReference type="ARBA" id="ARBA00022598"/>
    </source>
</evidence>
<comment type="catalytic activity">
    <reaction evidence="2">
        <text>biotin + L-lysyl-[protein] + ATP = N(6)-biotinyl-L-lysyl-[protein] + AMP + diphosphate + H(+)</text>
        <dbReference type="Rhea" id="RHEA:11756"/>
        <dbReference type="Rhea" id="RHEA-COMP:9752"/>
        <dbReference type="Rhea" id="RHEA-COMP:10505"/>
        <dbReference type="ChEBI" id="CHEBI:15378"/>
        <dbReference type="ChEBI" id="CHEBI:29969"/>
        <dbReference type="ChEBI" id="CHEBI:30616"/>
        <dbReference type="ChEBI" id="CHEBI:33019"/>
        <dbReference type="ChEBI" id="CHEBI:57586"/>
        <dbReference type="ChEBI" id="CHEBI:83144"/>
        <dbReference type="ChEBI" id="CHEBI:456215"/>
        <dbReference type="EC" id="6.3.4.15"/>
    </reaction>
</comment>
<evidence type="ECO:0000259" key="3">
    <source>
        <dbReference type="PROSITE" id="PS51733"/>
    </source>
</evidence>
<feature type="DNA-binding region" description="H-T-H motif" evidence="2">
    <location>
        <begin position="18"/>
        <end position="37"/>
    </location>
</feature>
<dbReference type="Gene3D" id="1.10.10.10">
    <property type="entry name" value="Winged helix-like DNA-binding domain superfamily/Winged helix DNA-binding domain"/>
    <property type="match status" value="1"/>
</dbReference>
<dbReference type="SUPFAM" id="SSF46785">
    <property type="entry name" value="Winged helix' DNA-binding domain"/>
    <property type="match status" value="1"/>
</dbReference>
<keyword evidence="2" id="KW-0804">Transcription</keyword>
<dbReference type="EC" id="6.3.4.15" evidence="2"/>
<keyword evidence="5" id="KW-1185">Reference proteome</keyword>
<dbReference type="Pfam" id="PF03099">
    <property type="entry name" value="BPL_LplA_LipB"/>
    <property type="match status" value="1"/>
</dbReference>
<feature type="binding site" evidence="2">
    <location>
        <position position="110"/>
    </location>
    <ligand>
        <name>biotin</name>
        <dbReference type="ChEBI" id="CHEBI:57586"/>
    </ligand>
</feature>
<keyword evidence="2" id="KW-0678">Repressor</keyword>
<dbReference type="GO" id="GO:0004077">
    <property type="term" value="F:biotin--[biotin carboxyl-carrier protein] ligase activity"/>
    <property type="evidence" value="ECO:0007669"/>
    <property type="project" value="UniProtKB-UniRule"/>
</dbReference>
<keyword evidence="2" id="KW-0238">DNA-binding</keyword>
<evidence type="ECO:0000313" key="4">
    <source>
        <dbReference type="EMBL" id="NKZ38365.1"/>
    </source>
</evidence>
<comment type="similarity">
    <text evidence="2">Belongs to the biotin--protein ligase family.</text>
</comment>
<dbReference type="Gene3D" id="3.30.930.10">
    <property type="entry name" value="Bira Bifunctional Protein, Domain 2"/>
    <property type="match status" value="1"/>
</dbReference>
<dbReference type="InterPro" id="IPR036390">
    <property type="entry name" value="WH_DNA-bd_sf"/>
</dbReference>
<gene>
    <name evidence="2" type="primary">birA</name>
    <name evidence="4" type="ORF">HF690_05260</name>
</gene>
<keyword evidence="2" id="KW-0092">Biotin</keyword>
<keyword evidence="2" id="KW-0805">Transcription regulation</keyword>
<dbReference type="PROSITE" id="PS51733">
    <property type="entry name" value="BPL_LPL_CATALYTIC"/>
    <property type="match status" value="1"/>
</dbReference>